<dbReference type="Gene3D" id="3.40.640.10">
    <property type="entry name" value="Type I PLP-dependent aspartate aminotransferase-like (Major domain)"/>
    <property type="match status" value="1"/>
</dbReference>
<dbReference type="Pfam" id="PF01053">
    <property type="entry name" value="Cys_Met_Meta_PP"/>
    <property type="match status" value="1"/>
</dbReference>
<evidence type="ECO:0000256" key="2">
    <source>
        <dbReference type="ARBA" id="ARBA00022898"/>
    </source>
</evidence>
<comment type="cofactor">
    <cofactor evidence="1">
        <name>pyridoxal 5'-phosphate</name>
        <dbReference type="ChEBI" id="CHEBI:597326"/>
    </cofactor>
</comment>
<evidence type="ECO:0000256" key="1">
    <source>
        <dbReference type="ARBA" id="ARBA00001933"/>
    </source>
</evidence>
<dbReference type="AlphaFoldDB" id="A0A0W8G081"/>
<dbReference type="PIRSF" id="PIRSF001434">
    <property type="entry name" value="CGS"/>
    <property type="match status" value="1"/>
</dbReference>
<accession>A0A0W8G081</accession>
<dbReference type="InterPro" id="IPR015424">
    <property type="entry name" value="PyrdxlP-dep_Trfase"/>
</dbReference>
<comment type="caution">
    <text evidence="4">The sequence shown here is derived from an EMBL/GenBank/DDBJ whole genome shotgun (WGS) entry which is preliminary data.</text>
</comment>
<dbReference type="PANTHER" id="PTHR11808">
    <property type="entry name" value="TRANS-SULFURATION ENZYME FAMILY MEMBER"/>
    <property type="match status" value="1"/>
</dbReference>
<sequence>MSHKNPNLESKCVHSGIKDYQFGPVVPPIYQTSTFKFETTSHGASLFKGEEKGYIYTRMSNPTIEALEDAVADLEDGYKALGCASGMAAINTTFTALLNAGDHVICSKSVYGPTVTLLSTVFSKFDIQTTFVNSSDLDEVREAIKPNTKVIYLETPGNPTLEISDIEEISIIAHASNIKVVVDNTFMSPALQKPLTLGADVVLHSLTKFLNGHADVVGGIIVVKDEQSYKSFRKILNQLGGVIDPFNAFLVHRGIKTLALRMERHTENAIQIAKFLEEHPKIKWVRYPGLKSHPQYEVGQKQHKLPGGIITFELKGGYEAGETAMNNVKFCQLAVSLGGVETLVQHPASMTHFSMGKEAREAAGITDGLVRLSVGIENVNDIIEDLEQAFAKIKLEVKEPVL</sequence>
<organism evidence="4">
    <name type="scientific">hydrocarbon metagenome</name>
    <dbReference type="NCBI Taxonomy" id="938273"/>
    <lineage>
        <taxon>unclassified sequences</taxon>
        <taxon>metagenomes</taxon>
        <taxon>ecological metagenomes</taxon>
    </lineage>
</organism>
<gene>
    <name evidence="4" type="ORF">ASZ90_003633</name>
</gene>
<protein>
    <submittedName>
        <fullName evidence="4">Methionine gamma-lyase</fullName>
        <ecNumber evidence="4">4.4.1.11</ecNumber>
    </submittedName>
</protein>
<dbReference type="SUPFAM" id="SSF53383">
    <property type="entry name" value="PLP-dependent transferases"/>
    <property type="match status" value="1"/>
</dbReference>
<dbReference type="InterPro" id="IPR000277">
    <property type="entry name" value="Cys/Met-Metab_PyrdxlP-dep_enz"/>
</dbReference>
<dbReference type="Gene3D" id="3.90.1150.10">
    <property type="entry name" value="Aspartate Aminotransferase, domain 1"/>
    <property type="match status" value="1"/>
</dbReference>
<dbReference type="GO" id="GO:0030170">
    <property type="term" value="F:pyridoxal phosphate binding"/>
    <property type="evidence" value="ECO:0007669"/>
    <property type="project" value="InterPro"/>
</dbReference>
<dbReference type="EMBL" id="LNQE01000447">
    <property type="protein sequence ID" value="KUG26525.1"/>
    <property type="molecule type" value="Genomic_DNA"/>
</dbReference>
<dbReference type="CDD" id="cd00614">
    <property type="entry name" value="CGS_like"/>
    <property type="match status" value="1"/>
</dbReference>
<dbReference type="InterPro" id="IPR015421">
    <property type="entry name" value="PyrdxlP-dep_Trfase_major"/>
</dbReference>
<keyword evidence="3 4" id="KW-0456">Lyase</keyword>
<dbReference type="GO" id="GO:0019346">
    <property type="term" value="P:transsulfuration"/>
    <property type="evidence" value="ECO:0007669"/>
    <property type="project" value="InterPro"/>
</dbReference>
<dbReference type="EC" id="4.4.1.11" evidence="4"/>
<dbReference type="GO" id="GO:0005737">
    <property type="term" value="C:cytoplasm"/>
    <property type="evidence" value="ECO:0007669"/>
    <property type="project" value="TreeGrafter"/>
</dbReference>
<dbReference type="FunFam" id="3.40.640.10:FF:000046">
    <property type="entry name" value="Cystathionine gamma-lyase"/>
    <property type="match status" value="1"/>
</dbReference>
<reference evidence="4" key="1">
    <citation type="journal article" date="2015" name="Proc. Natl. Acad. Sci. U.S.A.">
        <title>Networks of energetic and metabolic interactions define dynamics in microbial communities.</title>
        <authorList>
            <person name="Embree M."/>
            <person name="Liu J.K."/>
            <person name="Al-Bassam M.M."/>
            <person name="Zengler K."/>
        </authorList>
    </citation>
    <scope>NUCLEOTIDE SEQUENCE</scope>
</reference>
<dbReference type="PANTHER" id="PTHR11808:SF80">
    <property type="entry name" value="CYSTATHIONINE GAMMA-LYASE"/>
    <property type="match status" value="1"/>
</dbReference>
<evidence type="ECO:0000256" key="3">
    <source>
        <dbReference type="ARBA" id="ARBA00023239"/>
    </source>
</evidence>
<evidence type="ECO:0000313" key="4">
    <source>
        <dbReference type="EMBL" id="KUG26525.1"/>
    </source>
</evidence>
<name>A0A0W8G081_9ZZZZ</name>
<dbReference type="FunFam" id="3.90.1150.10:FF:000008">
    <property type="entry name" value="Cystathionine gamma-synthase"/>
    <property type="match status" value="1"/>
</dbReference>
<dbReference type="GO" id="GO:0018826">
    <property type="term" value="F:methionine gamma-lyase activity"/>
    <property type="evidence" value="ECO:0007669"/>
    <property type="project" value="UniProtKB-EC"/>
</dbReference>
<proteinExistence type="predicted"/>
<keyword evidence="2" id="KW-0663">Pyridoxal phosphate</keyword>
<dbReference type="InterPro" id="IPR015422">
    <property type="entry name" value="PyrdxlP-dep_Trfase_small"/>
</dbReference>